<keyword evidence="1" id="KW-0812">Transmembrane</keyword>
<dbReference type="Pfam" id="PF03009">
    <property type="entry name" value="GDPD"/>
    <property type="match status" value="1"/>
</dbReference>
<feature type="transmembrane region" description="Helical" evidence="1">
    <location>
        <begin position="163"/>
        <end position="192"/>
    </location>
</feature>
<protein>
    <submittedName>
        <fullName evidence="3">Glycerophosphodiester phosphodiesterase</fullName>
    </submittedName>
</protein>
<dbReference type="EMBL" id="JASTZU010000012">
    <property type="protein sequence ID" value="MDL4839326.1"/>
    <property type="molecule type" value="Genomic_DNA"/>
</dbReference>
<dbReference type="InterPro" id="IPR030395">
    <property type="entry name" value="GP_PDE_dom"/>
</dbReference>
<comment type="caution">
    <text evidence="3">The sequence shown here is derived from an EMBL/GenBank/DDBJ whole genome shotgun (WGS) entry which is preliminary data.</text>
</comment>
<feature type="transmembrane region" description="Helical" evidence="1">
    <location>
        <begin position="20"/>
        <end position="42"/>
    </location>
</feature>
<evidence type="ECO:0000259" key="2">
    <source>
        <dbReference type="PROSITE" id="PS51704"/>
    </source>
</evidence>
<proteinExistence type="predicted"/>
<evidence type="ECO:0000256" key="1">
    <source>
        <dbReference type="SAM" id="Phobius"/>
    </source>
</evidence>
<dbReference type="SUPFAM" id="SSF51695">
    <property type="entry name" value="PLC-like phosphodiesterases"/>
    <property type="match status" value="1"/>
</dbReference>
<feature type="transmembrane region" description="Helical" evidence="1">
    <location>
        <begin position="263"/>
        <end position="285"/>
    </location>
</feature>
<evidence type="ECO:0000313" key="3">
    <source>
        <dbReference type="EMBL" id="MDL4839326.1"/>
    </source>
</evidence>
<feature type="domain" description="GP-PDE" evidence="2">
    <location>
        <begin position="354"/>
        <end position="585"/>
    </location>
</feature>
<feature type="transmembrane region" description="Helical" evidence="1">
    <location>
        <begin position="323"/>
        <end position="343"/>
    </location>
</feature>
<dbReference type="Pfam" id="PF10110">
    <property type="entry name" value="GPDPase_memb"/>
    <property type="match status" value="1"/>
</dbReference>
<keyword evidence="4" id="KW-1185">Reference proteome</keyword>
<feature type="transmembrane region" description="Helical" evidence="1">
    <location>
        <begin position="119"/>
        <end position="143"/>
    </location>
</feature>
<feature type="transmembrane region" description="Helical" evidence="1">
    <location>
        <begin position="213"/>
        <end position="237"/>
    </location>
</feature>
<dbReference type="PROSITE" id="PS51704">
    <property type="entry name" value="GP_PDE"/>
    <property type="match status" value="1"/>
</dbReference>
<dbReference type="RefSeq" id="WP_285930177.1">
    <property type="nucleotide sequence ID" value="NZ_JASTZU010000012.1"/>
</dbReference>
<dbReference type="PANTHER" id="PTHR46211:SF8">
    <property type="entry name" value="PHOSPHODIESTERASE"/>
    <property type="match status" value="1"/>
</dbReference>
<dbReference type="Proteomes" id="UP001235343">
    <property type="component" value="Unassembled WGS sequence"/>
</dbReference>
<organism evidence="3 4">
    <name type="scientific">Aquibacillus rhizosphaerae</name>
    <dbReference type="NCBI Taxonomy" id="3051431"/>
    <lineage>
        <taxon>Bacteria</taxon>
        <taxon>Bacillati</taxon>
        <taxon>Bacillota</taxon>
        <taxon>Bacilli</taxon>
        <taxon>Bacillales</taxon>
        <taxon>Bacillaceae</taxon>
        <taxon>Aquibacillus</taxon>
    </lineage>
</organism>
<keyword evidence="1" id="KW-1133">Transmembrane helix</keyword>
<feature type="transmembrane region" description="Helical" evidence="1">
    <location>
        <begin position="62"/>
        <end position="93"/>
    </location>
</feature>
<evidence type="ECO:0000313" key="4">
    <source>
        <dbReference type="Proteomes" id="UP001235343"/>
    </source>
</evidence>
<dbReference type="Gene3D" id="3.20.20.190">
    <property type="entry name" value="Phosphatidylinositol (PI) phosphodiesterase"/>
    <property type="match status" value="1"/>
</dbReference>
<dbReference type="PANTHER" id="PTHR46211">
    <property type="entry name" value="GLYCEROPHOSPHORYL DIESTER PHOSPHODIESTERASE"/>
    <property type="match status" value="1"/>
</dbReference>
<sequence length="591" mass="68179">MLTVLKNGLQDFKVSYKKYLSFELIFLLLTSFIFVPVISFIFNRMLKVMGNGALLNAEVYKIASSYTGVVGMLIISFFAVIILFLEFGILIIIAQKRYFNKNILISEAFVTALRNLPKLLGFGVFQFIILLFLLTPFINIPVLPALLDFNMPIFLTSQFYESYLVIIIYVTVFLLVMYLSLRCIFMFHYIFIEGKTIWEAMKASFKITKYNKLRILVSLFLLNIVFFLFGFLFVTFISNLVSLIETKIIGDIVENYLLTFSSYMTITFSLLLIPINIIIITRLFYQYKLNQSDEIQDQLHLNTNKSLARVENYLIHFFTKRKYTLLFVIMVFLTGSVVINYSVHDNIVYLKWDVSVASHRGDLMNAPENSMSSISSAIDKGVDAVEIDVQMTKDGVVVLNHDTNLQRIAGLPSKISNMTFEEVSKIDIGQLYAEEFKGERIPTLNAVLEEVKQEDVKLIIDTKPVDTKEGFVEKVVQAIEFYDMEGTTYIQSFDYDILREVRMLNSNIKIGQIIYLSAGNLSSLDVDFYTIRQSMLTERFIDNAREQNREVWVWTVNTERNMNQVLKYDIDGIITDYPEKAQNVIGIDFAQ</sequence>
<gene>
    <name evidence="3" type="ORF">QQS35_02465</name>
</gene>
<reference evidence="3 4" key="1">
    <citation type="submission" date="2023-06" db="EMBL/GenBank/DDBJ databases">
        <title>Aquibacillus rhizosphaerae LR5S19.</title>
        <authorList>
            <person name="Sun J.-Q."/>
        </authorList>
    </citation>
    <scope>NUCLEOTIDE SEQUENCE [LARGE SCALE GENOMIC DNA]</scope>
    <source>
        <strain evidence="3 4">LR5S19</strain>
    </source>
</reference>
<dbReference type="InterPro" id="IPR018476">
    <property type="entry name" value="GlyceroP-diester-Pdiesterase_M"/>
</dbReference>
<dbReference type="CDD" id="cd08579">
    <property type="entry name" value="GDPD_memb_like"/>
    <property type="match status" value="1"/>
</dbReference>
<keyword evidence="1" id="KW-0472">Membrane</keyword>
<accession>A0ABT7L0I8</accession>
<dbReference type="InterPro" id="IPR017946">
    <property type="entry name" value="PLC-like_Pdiesterase_TIM-brl"/>
</dbReference>
<name>A0ABT7L0I8_9BACI</name>